<reference evidence="1" key="2">
    <citation type="submission" date="2011-01" db="EMBL/GenBank/DDBJ databases">
        <title>The Non-contiguous Finished genome of Clostridium papyrosolvens.</title>
        <authorList>
            <person name="Lucas S."/>
            <person name="Copeland A."/>
            <person name="Lapidus A."/>
            <person name="Cheng J.-F."/>
            <person name="Goodwin L."/>
            <person name="Pitluck S."/>
            <person name="Misra M."/>
            <person name="Chertkov O."/>
            <person name="Detter J.C."/>
            <person name="Han C."/>
            <person name="Tapia R."/>
            <person name="Land M."/>
            <person name="Hauser L."/>
            <person name="Kyrpides N."/>
            <person name="Ivanova N."/>
            <person name="Pagani I."/>
            <person name="Mouttaki H."/>
            <person name="He Z."/>
            <person name="Zhou J."/>
            <person name="Hemme C.L."/>
            <person name="Woyke T."/>
        </authorList>
    </citation>
    <scope>NUCLEOTIDE SEQUENCE [LARGE SCALE GENOMIC DNA]</scope>
    <source>
        <strain evidence="1">DSM 2782</strain>
    </source>
</reference>
<dbReference type="RefSeq" id="WP_004621041.1">
    <property type="nucleotide sequence ID" value="NZ_ACXX02000012.1"/>
</dbReference>
<organism evidence="1 2">
    <name type="scientific">Ruminiclostridium papyrosolvens DSM 2782</name>
    <dbReference type="NCBI Taxonomy" id="588581"/>
    <lineage>
        <taxon>Bacteria</taxon>
        <taxon>Bacillati</taxon>
        <taxon>Bacillota</taxon>
        <taxon>Clostridia</taxon>
        <taxon>Eubacteriales</taxon>
        <taxon>Oscillospiraceae</taxon>
        <taxon>Ruminiclostridium</taxon>
    </lineage>
</organism>
<dbReference type="EMBL" id="ACXX02000012">
    <property type="protein sequence ID" value="EGD46651.1"/>
    <property type="molecule type" value="Genomic_DNA"/>
</dbReference>
<dbReference type="Proteomes" id="UP000003860">
    <property type="component" value="Unassembled WGS sequence"/>
</dbReference>
<accession>F1TG32</accession>
<sequence length="48" mass="5415">MAIAVIIPPKITPEENEKSIKELERVLSNIFKCEIDISFTNSIKSHST</sequence>
<comment type="caution">
    <text evidence="1">The sequence shown here is derived from an EMBL/GenBank/DDBJ whole genome shotgun (WGS) entry which is preliminary data.</text>
</comment>
<keyword evidence="2" id="KW-1185">Reference proteome</keyword>
<protein>
    <submittedName>
        <fullName evidence="1">Uncharacterized protein</fullName>
    </submittedName>
</protein>
<evidence type="ECO:0000313" key="1">
    <source>
        <dbReference type="EMBL" id="EGD46651.1"/>
    </source>
</evidence>
<proteinExistence type="predicted"/>
<reference evidence="1" key="1">
    <citation type="submission" date="2009-07" db="EMBL/GenBank/DDBJ databases">
        <authorList>
            <consortium name="US DOE Joint Genome Institute (JGI-PGF)"/>
            <person name="Lucas S."/>
            <person name="Copeland A."/>
            <person name="Lapidus A."/>
            <person name="Glavina del Rio T."/>
            <person name="Tice H."/>
            <person name="Bruce D."/>
            <person name="Goodwin L."/>
            <person name="Pitluck S."/>
            <person name="Larimer F."/>
            <person name="Land M.L."/>
            <person name="Mouttaki H."/>
            <person name="He Z."/>
            <person name="Zhou J."/>
            <person name="Hemme C.L."/>
        </authorList>
    </citation>
    <scope>NUCLEOTIDE SEQUENCE</scope>
    <source>
        <strain evidence="1">DSM 2782</strain>
    </source>
</reference>
<evidence type="ECO:0000313" key="2">
    <source>
        <dbReference type="Proteomes" id="UP000003860"/>
    </source>
</evidence>
<dbReference type="AlphaFoldDB" id="F1TG32"/>
<gene>
    <name evidence="1" type="ORF">Cpap_1035</name>
</gene>
<dbReference type="eggNOG" id="ENOG50314UF">
    <property type="taxonomic scope" value="Bacteria"/>
</dbReference>
<name>F1TG32_9FIRM</name>